<dbReference type="InterPro" id="IPR053924">
    <property type="entry name" value="RecX_HTH_2nd"/>
</dbReference>
<sequence length="197" mass="23229">MSVITSIKPQRNGKRVNIYLDGKFGFGIDLENFIGLGLKVEQELTEDQLTQIIDKAEFTKVLNNLLNFATLRPRSTKELKDWLRRKKVSVSIHTKLFSRLKRLDLVADKKFAQWWVEQRVNFRPRSKRMLNYELRIKGVNREIISEVLKKTDSDEVEMAKRLLARRKNRDWETNATYLARKGFDWGTIKKVKSSLDD</sequence>
<comment type="similarity">
    <text evidence="2 5">Belongs to the RecX family.</text>
</comment>
<evidence type="ECO:0000256" key="3">
    <source>
        <dbReference type="ARBA" id="ARBA00018111"/>
    </source>
</evidence>
<dbReference type="HAMAP" id="MF_01114">
    <property type="entry name" value="RecX"/>
    <property type="match status" value="1"/>
</dbReference>
<accession>A0A1F8C1K4</accession>
<name>A0A1F8C1K4_9BACT</name>
<comment type="function">
    <text evidence="5">Modulates RecA activity.</text>
</comment>
<evidence type="ECO:0000313" key="8">
    <source>
        <dbReference type="Proteomes" id="UP000178429"/>
    </source>
</evidence>
<dbReference type="STRING" id="1802525.A2975_04045"/>
<evidence type="ECO:0000256" key="4">
    <source>
        <dbReference type="ARBA" id="ARBA00022490"/>
    </source>
</evidence>
<dbReference type="Gene3D" id="1.10.10.10">
    <property type="entry name" value="Winged helix-like DNA-binding domain superfamily/Winged helix DNA-binding domain"/>
    <property type="match status" value="2"/>
</dbReference>
<comment type="subcellular location">
    <subcellularLocation>
        <location evidence="1 5">Cytoplasm</location>
    </subcellularLocation>
</comment>
<proteinExistence type="inferred from homology"/>
<dbReference type="Proteomes" id="UP000178429">
    <property type="component" value="Unassembled WGS sequence"/>
</dbReference>
<evidence type="ECO:0000256" key="1">
    <source>
        <dbReference type="ARBA" id="ARBA00004496"/>
    </source>
</evidence>
<reference evidence="7 8" key="1">
    <citation type="journal article" date="2016" name="Nat. Commun.">
        <title>Thousands of microbial genomes shed light on interconnected biogeochemical processes in an aquifer system.</title>
        <authorList>
            <person name="Anantharaman K."/>
            <person name="Brown C.T."/>
            <person name="Hug L.A."/>
            <person name="Sharon I."/>
            <person name="Castelle C.J."/>
            <person name="Probst A.J."/>
            <person name="Thomas B.C."/>
            <person name="Singh A."/>
            <person name="Wilkins M.J."/>
            <person name="Karaoz U."/>
            <person name="Brodie E.L."/>
            <person name="Williams K.H."/>
            <person name="Hubbard S.S."/>
            <person name="Banfield J.F."/>
        </authorList>
    </citation>
    <scope>NUCLEOTIDE SEQUENCE [LARGE SCALE GENOMIC DNA]</scope>
</reference>
<dbReference type="PANTHER" id="PTHR33602">
    <property type="entry name" value="REGULATORY PROTEIN RECX FAMILY PROTEIN"/>
    <property type="match status" value="1"/>
</dbReference>
<evidence type="ECO:0000256" key="2">
    <source>
        <dbReference type="ARBA" id="ARBA00009695"/>
    </source>
</evidence>
<gene>
    <name evidence="5" type="primary">recX</name>
    <name evidence="7" type="ORF">A2975_04045</name>
</gene>
<keyword evidence="4 5" id="KW-0963">Cytoplasm</keyword>
<feature type="domain" description="RecX second three-helical" evidence="6">
    <location>
        <begin position="108"/>
        <end position="148"/>
    </location>
</feature>
<evidence type="ECO:0000259" key="6">
    <source>
        <dbReference type="Pfam" id="PF02631"/>
    </source>
</evidence>
<dbReference type="GO" id="GO:0006282">
    <property type="term" value="P:regulation of DNA repair"/>
    <property type="evidence" value="ECO:0007669"/>
    <property type="project" value="UniProtKB-UniRule"/>
</dbReference>
<protein>
    <recommendedName>
        <fullName evidence="3 5">Regulatory protein RecX</fullName>
    </recommendedName>
</protein>
<dbReference type="Pfam" id="PF02631">
    <property type="entry name" value="RecX_HTH2"/>
    <property type="match status" value="1"/>
</dbReference>
<organism evidence="7 8">
    <name type="scientific">Candidatus Woesebacteria bacterium RIFCSPLOWO2_01_FULL_44_14</name>
    <dbReference type="NCBI Taxonomy" id="1802525"/>
    <lineage>
        <taxon>Bacteria</taxon>
        <taxon>Candidatus Woeseibacteriota</taxon>
    </lineage>
</organism>
<evidence type="ECO:0000313" key="7">
    <source>
        <dbReference type="EMBL" id="OGM70216.1"/>
    </source>
</evidence>
<evidence type="ECO:0000256" key="5">
    <source>
        <dbReference type="HAMAP-Rule" id="MF_01114"/>
    </source>
</evidence>
<dbReference type="InterPro" id="IPR036388">
    <property type="entry name" value="WH-like_DNA-bd_sf"/>
</dbReference>
<comment type="caution">
    <text evidence="7">The sequence shown here is derived from an EMBL/GenBank/DDBJ whole genome shotgun (WGS) entry which is preliminary data.</text>
</comment>
<dbReference type="EMBL" id="MGHL01000006">
    <property type="protein sequence ID" value="OGM70216.1"/>
    <property type="molecule type" value="Genomic_DNA"/>
</dbReference>
<dbReference type="PANTHER" id="PTHR33602:SF1">
    <property type="entry name" value="REGULATORY PROTEIN RECX FAMILY PROTEIN"/>
    <property type="match status" value="1"/>
</dbReference>
<dbReference type="GO" id="GO:0005737">
    <property type="term" value="C:cytoplasm"/>
    <property type="evidence" value="ECO:0007669"/>
    <property type="project" value="UniProtKB-SubCell"/>
</dbReference>
<dbReference type="AlphaFoldDB" id="A0A1F8C1K4"/>
<dbReference type="InterPro" id="IPR003783">
    <property type="entry name" value="Regulatory_RecX"/>
</dbReference>